<dbReference type="InterPro" id="IPR003605">
    <property type="entry name" value="GS_dom"/>
</dbReference>
<dbReference type="Gene3D" id="3.30.200.20">
    <property type="entry name" value="Phosphorylase Kinase, domain 1"/>
    <property type="match status" value="1"/>
</dbReference>
<sequence>MRNTFEMQVHNRDNVRRTNNKENANSTETSLPDNDNDSSSQAPSSVTTQKTTTTNSSTVKINKPKVTAFRQQKLPAWQPVPTAKSVIPAIFIIGIVFLPIGAVLLAATKSVTEYETEYTNCDTPICDLTIRVTEKMDGNVYFYYGLDNFFQNHRRYIKSRNDEQLLGHLSEISDCDPYDKDPNTNKSYAPCGAVANSMFNDTFSLSLNGIMIPFTYEGVIWHVDKDNKFKNPESPTGNLCEAFTNYSKPMNWIKSPCELDLSNPNNNGFKNVDFIVWMRTAALPNFRKLYRILDRNQDTIFKNGLPVGEYKLTINNNYPVKQFNGRKYFIISTLSWAGGYNLFLGIAFLIVAGICIAVGIGLLIIHLNFGHSLKELAIVKRDDHSNALKQNNNFIFPSFNENHKKENEKIDNILENNYKLSEDIASNINNDNIYEEVGEESSKQYNSHYLSLYRSDLKGNYYDSNEKVKKVHFTDKDKCFCNYVDHLCDGEDFCYKAKGAACFHSISIGEDEETKEVEMYHEYGCAPLERGGHGSHFTCNAYRSLSFAKTTIACCYEGNKCNLNITPLEPKINNSNTDKNILNIFYYKNGKSINILYIGLLIIIILFFTLLCFYSLLKISLARLKLKKVNKFQELPTNDLQKPFNNNFKGINEKEACNDFTSGSGSLLASLNQRTIALDIRIDKMISKGRYGEVHRATYRGSYVAVKTFYTTVEDSWRNEKEIYLTEMFNHENILQFIAADICSVDSITKMLLITDYHSLGSLYDYLQNHNNLNLREGLSLAMTSACGLEHLHNKILGTGNNKKPEMAHRDIKSKNIIVKRQGVCCLADFGMALKNDGDTYLNCIKIKVGTRRYMAPELLNETLNPKNFECFKQSDIYSFSLVMWEIVRRINDNSSQSNCTLSKNTLKPNYKSNNYNYSGSLISGGSHSSSGYGSTTSSIKTPLLSQNNNNNEIVSKDEVNNEKINQYFLPYEPWVPSDPSFEHMYEIVCVKKMRPEFSTDWFNQENYILSQLSNLIKECWFENPLSRHTALKIKKDLLKLIEMYDTENLKKKSCHNNNSPLLSQISFETFNQSN</sequence>
<dbReference type="InterPro" id="IPR011009">
    <property type="entry name" value="Kinase-like_dom_sf"/>
</dbReference>
<evidence type="ECO:0000256" key="6">
    <source>
        <dbReference type="ARBA" id="ARBA00012401"/>
    </source>
</evidence>
<dbReference type="GO" id="GO:0071363">
    <property type="term" value="P:cellular response to growth factor stimulus"/>
    <property type="evidence" value="ECO:0007669"/>
    <property type="project" value="TreeGrafter"/>
</dbReference>
<keyword evidence="15" id="KW-0460">Magnesium</keyword>
<evidence type="ECO:0000256" key="12">
    <source>
        <dbReference type="ARBA" id="ARBA00022741"/>
    </source>
</evidence>
<evidence type="ECO:0000256" key="15">
    <source>
        <dbReference type="ARBA" id="ARBA00022842"/>
    </source>
</evidence>
<dbReference type="WBParaSite" id="TCONS_00014360.p1">
    <property type="protein sequence ID" value="TCONS_00014360.p1"/>
    <property type="gene ID" value="XLOC_009572"/>
</dbReference>
<dbReference type="InterPro" id="IPR005045">
    <property type="entry name" value="CDC50/LEM3_fam"/>
</dbReference>
<keyword evidence="13" id="KW-0418">Kinase</keyword>
<keyword evidence="7" id="KW-0723">Serine/threonine-protein kinase</keyword>
<evidence type="ECO:0000313" key="24">
    <source>
        <dbReference type="WBParaSite" id="TCONS_00014360.p1"/>
    </source>
</evidence>
<comment type="cofactor">
    <cofactor evidence="2">
        <name>Mg(2+)</name>
        <dbReference type="ChEBI" id="CHEBI:18420"/>
    </cofactor>
</comment>
<evidence type="ECO:0000256" key="11">
    <source>
        <dbReference type="ARBA" id="ARBA00022729"/>
    </source>
</evidence>
<evidence type="ECO:0000256" key="18">
    <source>
        <dbReference type="ARBA" id="ARBA00023170"/>
    </source>
</evidence>
<dbReference type="PROSITE" id="PS00108">
    <property type="entry name" value="PROTEIN_KINASE_ST"/>
    <property type="match status" value="1"/>
</dbReference>
<evidence type="ECO:0000259" key="21">
    <source>
        <dbReference type="PROSITE" id="PS50011"/>
    </source>
</evidence>
<keyword evidence="18" id="KW-0675">Receptor</keyword>
<evidence type="ECO:0000256" key="19">
    <source>
        <dbReference type="SAM" id="MobiDB-lite"/>
    </source>
</evidence>
<keyword evidence="12" id="KW-0547">Nucleotide-binding</keyword>
<dbReference type="SUPFAM" id="SSF56112">
    <property type="entry name" value="Protein kinase-like (PK-like)"/>
    <property type="match status" value="1"/>
</dbReference>
<accession>A0AAF5DNE3</accession>
<dbReference type="PANTHER" id="PTHR23255:SF71">
    <property type="entry name" value="RECEPTOR PROTEIN SERINE_THREONINE KINASE"/>
    <property type="match status" value="1"/>
</dbReference>
<feature type="domain" description="GS" evidence="22">
    <location>
        <begin position="630"/>
        <end position="679"/>
    </location>
</feature>
<evidence type="ECO:0000256" key="10">
    <source>
        <dbReference type="ARBA" id="ARBA00022723"/>
    </source>
</evidence>
<keyword evidence="17 20" id="KW-0472">Membrane</keyword>
<dbReference type="GO" id="GO:0043235">
    <property type="term" value="C:receptor complex"/>
    <property type="evidence" value="ECO:0007669"/>
    <property type="project" value="TreeGrafter"/>
</dbReference>
<dbReference type="GO" id="GO:0006950">
    <property type="term" value="P:response to stress"/>
    <property type="evidence" value="ECO:0007669"/>
    <property type="project" value="UniProtKB-ARBA"/>
</dbReference>
<evidence type="ECO:0000256" key="9">
    <source>
        <dbReference type="ARBA" id="ARBA00022692"/>
    </source>
</evidence>
<dbReference type="InterPro" id="IPR008271">
    <property type="entry name" value="Ser/Thr_kinase_AS"/>
</dbReference>
<evidence type="ECO:0000256" key="4">
    <source>
        <dbReference type="ARBA" id="ARBA00009457"/>
    </source>
</evidence>
<dbReference type="PROSITE" id="PS50011">
    <property type="entry name" value="PROTEIN_KINASE_DOM"/>
    <property type="match status" value="1"/>
</dbReference>
<keyword evidence="14" id="KW-0067">ATP-binding</keyword>
<keyword evidence="8" id="KW-0808">Transferase</keyword>
<proteinExistence type="inferred from homology"/>
<keyword evidence="23" id="KW-1185">Reference proteome</keyword>
<feature type="domain" description="Protein kinase" evidence="21">
    <location>
        <begin position="680"/>
        <end position="1042"/>
    </location>
</feature>
<evidence type="ECO:0000256" key="13">
    <source>
        <dbReference type="ARBA" id="ARBA00022777"/>
    </source>
</evidence>
<dbReference type="PROSITE" id="PS51256">
    <property type="entry name" value="GS"/>
    <property type="match status" value="1"/>
</dbReference>
<dbReference type="EC" id="2.7.11.30" evidence="6"/>
<organism evidence="23 24">
    <name type="scientific">Strongyloides stercoralis</name>
    <name type="common">Threadworm</name>
    <dbReference type="NCBI Taxonomy" id="6248"/>
    <lineage>
        <taxon>Eukaryota</taxon>
        <taxon>Metazoa</taxon>
        <taxon>Ecdysozoa</taxon>
        <taxon>Nematoda</taxon>
        <taxon>Chromadorea</taxon>
        <taxon>Rhabditida</taxon>
        <taxon>Tylenchina</taxon>
        <taxon>Panagrolaimomorpha</taxon>
        <taxon>Strongyloidoidea</taxon>
        <taxon>Strongyloididae</taxon>
        <taxon>Strongyloides</taxon>
    </lineage>
</organism>
<evidence type="ECO:0000256" key="17">
    <source>
        <dbReference type="ARBA" id="ARBA00023136"/>
    </source>
</evidence>
<evidence type="ECO:0000256" key="20">
    <source>
        <dbReference type="SAM" id="Phobius"/>
    </source>
</evidence>
<reference evidence="24" key="1">
    <citation type="submission" date="2024-02" db="UniProtKB">
        <authorList>
            <consortium name="WormBaseParasite"/>
        </authorList>
    </citation>
    <scope>IDENTIFICATION</scope>
</reference>
<evidence type="ECO:0000256" key="5">
    <source>
        <dbReference type="ARBA" id="ARBA00009605"/>
    </source>
</evidence>
<comment type="similarity">
    <text evidence="5">Belongs to the protein kinase superfamily. TKL Ser/Thr protein kinase family. TGFB receptor subfamily.</text>
</comment>
<dbReference type="Proteomes" id="UP000035681">
    <property type="component" value="Unplaced"/>
</dbReference>
<keyword evidence="10" id="KW-0479">Metal-binding</keyword>
<dbReference type="InterPro" id="IPR001245">
    <property type="entry name" value="Ser-Thr/Tyr_kinase_cat_dom"/>
</dbReference>
<evidence type="ECO:0000313" key="23">
    <source>
        <dbReference type="Proteomes" id="UP000035681"/>
    </source>
</evidence>
<evidence type="ECO:0000256" key="8">
    <source>
        <dbReference type="ARBA" id="ARBA00022679"/>
    </source>
</evidence>
<name>A0AAF5DNE3_STRER</name>
<dbReference type="InterPro" id="IPR000719">
    <property type="entry name" value="Prot_kinase_dom"/>
</dbReference>
<evidence type="ECO:0000256" key="1">
    <source>
        <dbReference type="ARBA" id="ARBA00001936"/>
    </source>
</evidence>
<dbReference type="Gene3D" id="1.10.510.10">
    <property type="entry name" value="Transferase(Phosphotransferase) domain 1"/>
    <property type="match status" value="2"/>
</dbReference>
<keyword evidence="9 20" id="KW-0812">Transmembrane</keyword>
<feature type="transmembrane region" description="Helical" evidence="20">
    <location>
        <begin position="86"/>
        <end position="107"/>
    </location>
</feature>
<dbReference type="Pfam" id="PF03381">
    <property type="entry name" value="CDC50"/>
    <property type="match status" value="1"/>
</dbReference>
<feature type="transmembrane region" description="Helical" evidence="20">
    <location>
        <begin position="342"/>
        <end position="365"/>
    </location>
</feature>
<dbReference type="GO" id="GO:0004675">
    <property type="term" value="F:transmembrane receptor protein serine/threonine kinase activity"/>
    <property type="evidence" value="ECO:0007669"/>
    <property type="project" value="UniProtKB-EC"/>
</dbReference>
<dbReference type="AlphaFoldDB" id="A0AAF5DNE3"/>
<dbReference type="InterPro" id="IPR000333">
    <property type="entry name" value="TGFB_receptor"/>
</dbReference>
<feature type="compositionally biased region" description="Basic and acidic residues" evidence="19">
    <location>
        <begin position="9"/>
        <end position="20"/>
    </location>
</feature>
<keyword evidence="16 20" id="KW-1133">Transmembrane helix</keyword>
<feature type="compositionally biased region" description="Polar residues" evidence="19">
    <location>
        <begin position="21"/>
        <end position="43"/>
    </location>
</feature>
<evidence type="ECO:0000256" key="16">
    <source>
        <dbReference type="ARBA" id="ARBA00022989"/>
    </source>
</evidence>
<dbReference type="Pfam" id="PF07714">
    <property type="entry name" value="PK_Tyr_Ser-Thr"/>
    <property type="match status" value="1"/>
</dbReference>
<comment type="cofactor">
    <cofactor evidence="1">
        <name>Mn(2+)</name>
        <dbReference type="ChEBI" id="CHEBI:29035"/>
    </cofactor>
</comment>
<evidence type="ECO:0000259" key="22">
    <source>
        <dbReference type="PROSITE" id="PS51256"/>
    </source>
</evidence>
<dbReference type="SMART" id="SM00220">
    <property type="entry name" value="S_TKc"/>
    <property type="match status" value="1"/>
</dbReference>
<evidence type="ECO:0000256" key="7">
    <source>
        <dbReference type="ARBA" id="ARBA00022527"/>
    </source>
</evidence>
<evidence type="ECO:0000256" key="14">
    <source>
        <dbReference type="ARBA" id="ARBA00022840"/>
    </source>
</evidence>
<protein>
    <recommendedName>
        <fullName evidence="6">receptor protein serine/threonine kinase</fullName>
        <ecNumber evidence="6">2.7.11.30</ecNumber>
    </recommendedName>
</protein>
<dbReference type="GO" id="GO:0005524">
    <property type="term" value="F:ATP binding"/>
    <property type="evidence" value="ECO:0007669"/>
    <property type="project" value="UniProtKB-KW"/>
</dbReference>
<dbReference type="CDD" id="cd23586">
    <property type="entry name" value="TFP_LU_ECD_sma6"/>
    <property type="match status" value="1"/>
</dbReference>
<comment type="similarity">
    <text evidence="4">Belongs to the CDC50/LEM3 family.</text>
</comment>
<feature type="compositionally biased region" description="Low complexity" evidence="19">
    <location>
        <begin position="44"/>
        <end position="58"/>
    </location>
</feature>
<dbReference type="InterPro" id="IPR045860">
    <property type="entry name" value="Snake_toxin-like_sf"/>
</dbReference>
<feature type="region of interest" description="Disordered" evidence="19">
    <location>
        <begin position="1"/>
        <end position="59"/>
    </location>
</feature>
<feature type="transmembrane region" description="Helical" evidence="20">
    <location>
        <begin position="595"/>
        <end position="617"/>
    </location>
</feature>
<keyword evidence="11" id="KW-0732">Signal</keyword>
<comment type="subcellular location">
    <subcellularLocation>
        <location evidence="3">Membrane</location>
        <topology evidence="3">Single-pass type I membrane protein</topology>
    </subcellularLocation>
</comment>
<dbReference type="Gene3D" id="2.10.60.10">
    <property type="entry name" value="CD59"/>
    <property type="match status" value="1"/>
</dbReference>
<dbReference type="PANTHER" id="PTHR23255">
    <property type="entry name" value="TRANSFORMING GROWTH FACTOR-BETA RECEPTOR TYPE I AND II"/>
    <property type="match status" value="1"/>
</dbReference>
<dbReference type="GO" id="GO:0005886">
    <property type="term" value="C:plasma membrane"/>
    <property type="evidence" value="ECO:0007669"/>
    <property type="project" value="TreeGrafter"/>
</dbReference>
<evidence type="ECO:0000256" key="2">
    <source>
        <dbReference type="ARBA" id="ARBA00001946"/>
    </source>
</evidence>
<evidence type="ECO:0000256" key="3">
    <source>
        <dbReference type="ARBA" id="ARBA00004479"/>
    </source>
</evidence>